<accession>A0A498CM49</accession>
<dbReference type="NCBIfam" id="TIGR03960">
    <property type="entry name" value="rSAM_fuse_unch"/>
    <property type="match status" value="1"/>
</dbReference>
<reference evidence="2 3" key="1">
    <citation type="submission" date="2018-10" db="EMBL/GenBank/DDBJ databases">
        <title>Anaerotruncus faecis sp. nov., isolated from human feces.</title>
        <authorList>
            <person name="Wang Y.-J."/>
        </authorList>
    </citation>
    <scope>NUCLEOTIDE SEQUENCE [LARGE SCALE GENOMIC DNA]</scope>
    <source>
        <strain evidence="2 3">22A2-44</strain>
    </source>
</reference>
<dbReference type="SMART" id="SM00729">
    <property type="entry name" value="Elp3"/>
    <property type="match status" value="1"/>
</dbReference>
<keyword evidence="3" id="KW-1185">Reference proteome</keyword>
<dbReference type="SFLD" id="SFLDS00029">
    <property type="entry name" value="Radical_SAM"/>
    <property type="match status" value="1"/>
</dbReference>
<feature type="domain" description="Radical SAM core" evidence="1">
    <location>
        <begin position="258"/>
        <end position="497"/>
    </location>
</feature>
<dbReference type="EMBL" id="RCHT01000014">
    <property type="protein sequence ID" value="RLL10338.1"/>
    <property type="molecule type" value="Genomic_DNA"/>
</dbReference>
<dbReference type="AlphaFoldDB" id="A0A498CM49"/>
<dbReference type="Gene3D" id="3.80.30.20">
    <property type="entry name" value="tm_1862 like domain"/>
    <property type="match status" value="1"/>
</dbReference>
<dbReference type="SUPFAM" id="SSF102114">
    <property type="entry name" value="Radical SAM enzymes"/>
    <property type="match status" value="1"/>
</dbReference>
<dbReference type="GO" id="GO:0003824">
    <property type="term" value="F:catalytic activity"/>
    <property type="evidence" value="ECO:0007669"/>
    <property type="project" value="InterPro"/>
</dbReference>
<dbReference type="PANTHER" id="PTHR42731">
    <property type="entry name" value="SLL1084 PROTEIN"/>
    <property type="match status" value="1"/>
</dbReference>
<name>A0A498CM49_9FIRM</name>
<proteinExistence type="predicted"/>
<dbReference type="Pfam" id="PF19864">
    <property type="entry name" value="Radical_SAM_N2"/>
    <property type="match status" value="1"/>
</dbReference>
<dbReference type="InterPro" id="IPR045784">
    <property type="entry name" value="Radical_SAM_N2"/>
</dbReference>
<dbReference type="CDD" id="cd01335">
    <property type="entry name" value="Radical_SAM"/>
    <property type="match status" value="1"/>
</dbReference>
<dbReference type="PANTHER" id="PTHR42731:SF1">
    <property type="entry name" value="RADICAL SAM DOMAIN PROTEIN"/>
    <property type="match status" value="1"/>
</dbReference>
<dbReference type="Proteomes" id="UP000276301">
    <property type="component" value="Unassembled WGS sequence"/>
</dbReference>
<dbReference type="SFLD" id="SFLDG01082">
    <property type="entry name" value="B12-binding_domain_containing"/>
    <property type="match status" value="1"/>
</dbReference>
<dbReference type="InterPro" id="IPR006638">
    <property type="entry name" value="Elp3/MiaA/NifB-like_rSAM"/>
</dbReference>
<sequence length="618" mass="70309">MFQIMNVRKALERVLLQVQKPARYTGGELGSIVKDPAKVDVRFAFCFPDLYEVGMSHLGMKILYSLMNEREDIWCERVFAPGDDLERLMREHRIPLFGLESLDAVTDFDFIGFTLQYELSFTAILNMLDLAGLPVRSKDRTGLSPLVVAGGPCACNPEPISAFIDLFILGEGEEVNLELIDLYKIAKREGWDKQTFLRRAARIGGIYVPSLYDVSYREDGTIEAVTPREGAPARVLKRIVRDFDGVYYPKDFVVPFTETVHDRAMVEVLRGCIRGCRFCQAGFLYRPLREKRHATLDRQAHDLCDHTGYDEVSLTSLSTSDYSELEPLLNDMLSWTERDAVNIALPSLRVDNFSRELVERIAAVRKSSLTFAPEAGTQRLRDVINKNVSEEEVLRTCRTAFEGGYSNVKLYFMMGLPTETDEDVAGIIHLAQKVVDMFYRLPDRPKGRGVSVTVSVACFVPKPFTPFEFEPQDTREELRRKQRILLDTVKSKKITVKYHDSPTSFLEAALARGDRRLCPVVEYAWRLGSKLDGWNDFFSMERWEDAAEVCGVDFSFYANRRRSYDEVMPWDHLDYGVTKAYLIREHERALAAQVTPHCRLNCSGCGANKLVGGACFGK</sequence>
<dbReference type="GO" id="GO:0051536">
    <property type="term" value="F:iron-sulfur cluster binding"/>
    <property type="evidence" value="ECO:0007669"/>
    <property type="project" value="InterPro"/>
</dbReference>
<comment type="caution">
    <text evidence="2">The sequence shown here is derived from an EMBL/GenBank/DDBJ whole genome shotgun (WGS) entry which is preliminary data.</text>
</comment>
<evidence type="ECO:0000259" key="1">
    <source>
        <dbReference type="PROSITE" id="PS51918"/>
    </source>
</evidence>
<protein>
    <submittedName>
        <fullName evidence="2">TIGR03960 family B12-binding radical SAM protein</fullName>
    </submittedName>
</protein>
<dbReference type="Pfam" id="PF04055">
    <property type="entry name" value="Radical_SAM"/>
    <property type="match status" value="1"/>
</dbReference>
<gene>
    <name evidence="2" type="ORF">D4A47_08760</name>
</gene>
<dbReference type="InterPro" id="IPR058240">
    <property type="entry name" value="rSAM_sf"/>
</dbReference>
<evidence type="ECO:0000313" key="2">
    <source>
        <dbReference type="EMBL" id="RLL10338.1"/>
    </source>
</evidence>
<dbReference type="InterPro" id="IPR023404">
    <property type="entry name" value="rSAM_horseshoe"/>
</dbReference>
<dbReference type="InterPro" id="IPR007197">
    <property type="entry name" value="rSAM"/>
</dbReference>
<dbReference type="InterPro" id="IPR023862">
    <property type="entry name" value="CHP03960_rSAM"/>
</dbReference>
<dbReference type="PROSITE" id="PS51918">
    <property type="entry name" value="RADICAL_SAM"/>
    <property type="match status" value="1"/>
</dbReference>
<evidence type="ECO:0000313" key="3">
    <source>
        <dbReference type="Proteomes" id="UP000276301"/>
    </source>
</evidence>
<organism evidence="2 3">
    <name type="scientific">Anaerotruncus massiliensis</name>
    <name type="common">ex Liu et al. 2021</name>
    <dbReference type="NCBI Taxonomy" id="2321404"/>
    <lineage>
        <taxon>Bacteria</taxon>
        <taxon>Bacillati</taxon>
        <taxon>Bacillota</taxon>
        <taxon>Clostridia</taxon>
        <taxon>Eubacteriales</taxon>
        <taxon>Oscillospiraceae</taxon>
        <taxon>Anaerotruncus</taxon>
    </lineage>
</organism>